<dbReference type="InterPro" id="IPR020471">
    <property type="entry name" value="AKR"/>
</dbReference>
<dbReference type="KEGG" id="ehx:EMIHUDRAFT_199345"/>
<organism evidence="3 4">
    <name type="scientific">Emiliania huxleyi (strain CCMP1516)</name>
    <dbReference type="NCBI Taxonomy" id="280463"/>
    <lineage>
        <taxon>Eukaryota</taxon>
        <taxon>Haptista</taxon>
        <taxon>Haptophyta</taxon>
        <taxon>Prymnesiophyceae</taxon>
        <taxon>Isochrysidales</taxon>
        <taxon>Noelaerhabdaceae</taxon>
        <taxon>Emiliania</taxon>
    </lineage>
</organism>
<reference evidence="3" key="2">
    <citation type="submission" date="2024-10" db="UniProtKB">
        <authorList>
            <consortium name="EnsemblProtists"/>
        </authorList>
    </citation>
    <scope>IDENTIFICATION</scope>
</reference>
<keyword evidence="1" id="KW-1133">Transmembrane helix</keyword>
<protein>
    <recommendedName>
        <fullName evidence="2">NADP-dependent oxidoreductase domain-containing protein</fullName>
    </recommendedName>
</protein>
<keyword evidence="4" id="KW-1185">Reference proteome</keyword>
<proteinExistence type="predicted"/>
<dbReference type="InterPro" id="IPR023210">
    <property type="entry name" value="NADP_OxRdtase_dom"/>
</dbReference>
<dbReference type="RefSeq" id="XP_005793566.1">
    <property type="nucleotide sequence ID" value="XM_005793509.1"/>
</dbReference>
<evidence type="ECO:0000313" key="3">
    <source>
        <dbReference type="EnsemblProtists" id="EOD41137"/>
    </source>
</evidence>
<dbReference type="PRINTS" id="PR00069">
    <property type="entry name" value="ALDKETRDTASE"/>
</dbReference>
<evidence type="ECO:0000259" key="2">
    <source>
        <dbReference type="Pfam" id="PF00248"/>
    </source>
</evidence>
<dbReference type="PANTHER" id="PTHR11732">
    <property type="entry name" value="ALDO/KETO REDUCTASE"/>
    <property type="match status" value="1"/>
</dbReference>
<keyword evidence="1" id="KW-0472">Membrane</keyword>
<dbReference type="PROSITE" id="PS00062">
    <property type="entry name" value="ALDOKETO_REDUCTASE_2"/>
    <property type="match status" value="1"/>
</dbReference>
<dbReference type="GeneID" id="17286406"/>
<feature type="transmembrane region" description="Helical" evidence="1">
    <location>
        <begin position="37"/>
        <end position="55"/>
    </location>
</feature>
<keyword evidence="1" id="KW-0812">Transmembrane</keyword>
<sequence length="430" mass="46237">MSKCMPNRICSAMDTAAEADTAPLHRVDATGQAHGRWGRIGICLLTICLVLVLAVRRPALPPPRKVPSRPLSGGGSIPALLMGGDDFSEWFEAAGSGAAIQTFYSYGNGPHIAPQLRRFGRSNVFVSTGIPCGCCGADSPSVEPMNASLAMSYIDRELAELQTGYADLLLFHHRCRTESETASVWEAFEAAKRQGKARHLGVSNFNAHDLEVLSSTAVEPIEVLEAHFGVGMMDWEVLGYARAHGIHPVAFASLSEAHTDHPTLQRAVSRVATAHGVTATQAMYAYLLQRNLSVISSCFHPEDPQKCARYYSFDLAALDVSLSAAELEVLDGVTAGRRTCTDCYTDECQRCAATLHALGCPLGVNGWGTTWWSVGDNFTEHPAWGRGNENGTRCMACAAVPSHRAEVERACGRADRGESLETMVPKACGV</sequence>
<feature type="domain" description="NADP-dependent oxidoreductase" evidence="2">
    <location>
        <begin position="118"/>
        <end position="319"/>
    </location>
</feature>
<dbReference type="InterPro" id="IPR036812">
    <property type="entry name" value="NAD(P)_OxRdtase_dom_sf"/>
</dbReference>
<dbReference type="Pfam" id="PF00248">
    <property type="entry name" value="Aldo_ket_red"/>
    <property type="match status" value="1"/>
</dbReference>
<dbReference type="HOGENOM" id="CLU_638464_0_0_1"/>
<dbReference type="PaxDb" id="2903-EOD41137"/>
<dbReference type="EnsemblProtists" id="EOD41137">
    <property type="protein sequence ID" value="EOD41137"/>
    <property type="gene ID" value="EMIHUDRAFT_199345"/>
</dbReference>
<dbReference type="Gene3D" id="3.20.20.100">
    <property type="entry name" value="NADP-dependent oxidoreductase domain"/>
    <property type="match status" value="1"/>
</dbReference>
<dbReference type="SUPFAM" id="SSF51430">
    <property type="entry name" value="NAD(P)-linked oxidoreductase"/>
    <property type="match status" value="1"/>
</dbReference>
<dbReference type="eggNOG" id="KOG1577">
    <property type="taxonomic scope" value="Eukaryota"/>
</dbReference>
<dbReference type="GO" id="GO:0016491">
    <property type="term" value="F:oxidoreductase activity"/>
    <property type="evidence" value="ECO:0007669"/>
    <property type="project" value="InterPro"/>
</dbReference>
<evidence type="ECO:0000256" key="1">
    <source>
        <dbReference type="SAM" id="Phobius"/>
    </source>
</evidence>
<evidence type="ECO:0000313" key="4">
    <source>
        <dbReference type="Proteomes" id="UP000013827"/>
    </source>
</evidence>
<accession>A0A0D3KZF2</accession>
<dbReference type="AlphaFoldDB" id="A0A0D3KZF2"/>
<reference evidence="4" key="1">
    <citation type="journal article" date="2013" name="Nature">
        <title>Pan genome of the phytoplankton Emiliania underpins its global distribution.</title>
        <authorList>
            <person name="Read B.A."/>
            <person name="Kegel J."/>
            <person name="Klute M.J."/>
            <person name="Kuo A."/>
            <person name="Lefebvre S.C."/>
            <person name="Maumus F."/>
            <person name="Mayer C."/>
            <person name="Miller J."/>
            <person name="Monier A."/>
            <person name="Salamov A."/>
            <person name="Young J."/>
            <person name="Aguilar M."/>
            <person name="Claverie J.M."/>
            <person name="Frickenhaus S."/>
            <person name="Gonzalez K."/>
            <person name="Herman E.K."/>
            <person name="Lin Y.C."/>
            <person name="Napier J."/>
            <person name="Ogata H."/>
            <person name="Sarno A.F."/>
            <person name="Shmutz J."/>
            <person name="Schroeder D."/>
            <person name="de Vargas C."/>
            <person name="Verret F."/>
            <person name="von Dassow P."/>
            <person name="Valentin K."/>
            <person name="Van de Peer Y."/>
            <person name="Wheeler G."/>
            <person name="Dacks J.B."/>
            <person name="Delwiche C.F."/>
            <person name="Dyhrman S.T."/>
            <person name="Glockner G."/>
            <person name="John U."/>
            <person name="Richards T."/>
            <person name="Worden A.Z."/>
            <person name="Zhang X."/>
            <person name="Grigoriev I.V."/>
            <person name="Allen A.E."/>
            <person name="Bidle K."/>
            <person name="Borodovsky M."/>
            <person name="Bowler C."/>
            <person name="Brownlee C."/>
            <person name="Cock J.M."/>
            <person name="Elias M."/>
            <person name="Gladyshev V.N."/>
            <person name="Groth M."/>
            <person name="Guda C."/>
            <person name="Hadaegh A."/>
            <person name="Iglesias-Rodriguez M.D."/>
            <person name="Jenkins J."/>
            <person name="Jones B.M."/>
            <person name="Lawson T."/>
            <person name="Leese F."/>
            <person name="Lindquist E."/>
            <person name="Lobanov A."/>
            <person name="Lomsadze A."/>
            <person name="Malik S.B."/>
            <person name="Marsh M.E."/>
            <person name="Mackinder L."/>
            <person name="Mock T."/>
            <person name="Mueller-Roeber B."/>
            <person name="Pagarete A."/>
            <person name="Parker M."/>
            <person name="Probert I."/>
            <person name="Quesneville H."/>
            <person name="Raines C."/>
            <person name="Rensing S.A."/>
            <person name="Riano-Pachon D.M."/>
            <person name="Richier S."/>
            <person name="Rokitta S."/>
            <person name="Shiraiwa Y."/>
            <person name="Soanes D.M."/>
            <person name="van der Giezen M."/>
            <person name="Wahlund T.M."/>
            <person name="Williams B."/>
            <person name="Wilson W."/>
            <person name="Wolfe G."/>
            <person name="Wurch L.L."/>
        </authorList>
    </citation>
    <scope>NUCLEOTIDE SEQUENCE</scope>
</reference>
<name>A0A0D3KZF2_EMIH1</name>
<dbReference type="InterPro" id="IPR018170">
    <property type="entry name" value="Aldo/ket_reductase_CS"/>
</dbReference>
<dbReference type="Proteomes" id="UP000013827">
    <property type="component" value="Unassembled WGS sequence"/>
</dbReference>